<evidence type="ECO:0000256" key="8">
    <source>
        <dbReference type="ARBA" id="ARBA00022842"/>
    </source>
</evidence>
<keyword evidence="11" id="KW-0464">Manganese</keyword>
<dbReference type="EMBL" id="UOFP01000036">
    <property type="protein sequence ID" value="VAW84232.1"/>
    <property type="molecule type" value="Genomic_DNA"/>
</dbReference>
<dbReference type="GO" id="GO:0005524">
    <property type="term" value="F:ATP binding"/>
    <property type="evidence" value="ECO:0007669"/>
    <property type="project" value="UniProtKB-KW"/>
</dbReference>
<evidence type="ECO:0000256" key="12">
    <source>
        <dbReference type="ARBA" id="ARBA00023316"/>
    </source>
</evidence>
<dbReference type="InterPro" id="IPR011127">
    <property type="entry name" value="Dala_Dala_lig_N"/>
</dbReference>
<keyword evidence="8" id="KW-0460">Magnesium</keyword>
<evidence type="ECO:0000259" key="13">
    <source>
        <dbReference type="PROSITE" id="PS50975"/>
    </source>
</evidence>
<accession>A0A3B0Z9L1</accession>
<dbReference type="GO" id="GO:0008360">
    <property type="term" value="P:regulation of cell shape"/>
    <property type="evidence" value="ECO:0007669"/>
    <property type="project" value="UniProtKB-KW"/>
</dbReference>
<evidence type="ECO:0000256" key="2">
    <source>
        <dbReference type="ARBA" id="ARBA00010871"/>
    </source>
</evidence>
<dbReference type="SUPFAM" id="SSF56059">
    <property type="entry name" value="Glutathione synthetase ATP-binding domain-like"/>
    <property type="match status" value="1"/>
</dbReference>
<dbReference type="Gene3D" id="3.30.1490.20">
    <property type="entry name" value="ATP-grasp fold, A domain"/>
    <property type="match status" value="1"/>
</dbReference>
<dbReference type="Pfam" id="PF01820">
    <property type="entry name" value="Dala_Dala_lig_N"/>
    <property type="match status" value="1"/>
</dbReference>
<keyword evidence="12" id="KW-0961">Cell wall biogenesis/degradation</keyword>
<sequence>MTMSGSTHLFGKVAVLMGGLSAEREVSLKSGAAVLTALQRGGVDAHGVDVGNDILQVLAQGQFDRVFNLLHGRGGEDGVIQGALQLLGLPYTGSGVLCSALSMDKMRCKQLWQALGLPTPAMVELREESDLSIAIEQLGLPLVVKPSHEGSSVGMSKVVQTEQLLPAWQLAKQYDECVIAEPWITGGEFTVAVLDGEALPPIKIETPREFYDFEAKYQQNSTRYLCPCGLSDEEIAAVQTLALRAFDALNAKGWGRVDLLSDQQGDFWLLEFNSVPGMTDHSLVPMAAKAAGIEFDALVLRILAQTLEVSS</sequence>
<evidence type="ECO:0000256" key="3">
    <source>
        <dbReference type="ARBA" id="ARBA00022490"/>
    </source>
</evidence>
<evidence type="ECO:0000313" key="14">
    <source>
        <dbReference type="EMBL" id="VAW84232.1"/>
    </source>
</evidence>
<keyword evidence="10" id="KW-0573">Peptidoglycan synthesis</keyword>
<keyword evidence="3" id="KW-0963">Cytoplasm</keyword>
<dbReference type="PIRSF" id="PIRSF039102">
    <property type="entry name" value="Ddl/VanB"/>
    <property type="match status" value="1"/>
</dbReference>
<protein>
    <submittedName>
        <fullName evidence="14">D-alanine--D-alanine ligase</fullName>
        <ecNumber evidence="14">6.3.2.4</ecNumber>
    </submittedName>
</protein>
<dbReference type="FunFam" id="3.40.50.20:FF:000013">
    <property type="entry name" value="D-alanine--D-alanine ligase"/>
    <property type="match status" value="1"/>
</dbReference>
<evidence type="ECO:0000256" key="5">
    <source>
        <dbReference type="ARBA" id="ARBA00022723"/>
    </source>
</evidence>
<dbReference type="PROSITE" id="PS00843">
    <property type="entry name" value="DALA_DALA_LIGASE_1"/>
    <property type="match status" value="1"/>
</dbReference>
<dbReference type="PANTHER" id="PTHR23132:SF23">
    <property type="entry name" value="D-ALANINE--D-ALANINE LIGASE B"/>
    <property type="match status" value="1"/>
</dbReference>
<dbReference type="GO" id="GO:0046872">
    <property type="term" value="F:metal ion binding"/>
    <property type="evidence" value="ECO:0007669"/>
    <property type="project" value="UniProtKB-KW"/>
</dbReference>
<comment type="similarity">
    <text evidence="2">Belongs to the D-alanine--D-alanine ligase family.</text>
</comment>
<keyword evidence="9" id="KW-0133">Cell shape</keyword>
<dbReference type="Gene3D" id="3.40.50.20">
    <property type="match status" value="1"/>
</dbReference>
<dbReference type="GO" id="GO:0071555">
    <property type="term" value="P:cell wall organization"/>
    <property type="evidence" value="ECO:0007669"/>
    <property type="project" value="UniProtKB-KW"/>
</dbReference>
<dbReference type="NCBIfam" id="NF002378">
    <property type="entry name" value="PRK01372.1"/>
    <property type="match status" value="1"/>
</dbReference>
<evidence type="ECO:0000256" key="4">
    <source>
        <dbReference type="ARBA" id="ARBA00022598"/>
    </source>
</evidence>
<proteinExistence type="inferred from homology"/>
<dbReference type="GO" id="GO:0008716">
    <property type="term" value="F:D-alanine-D-alanine ligase activity"/>
    <property type="evidence" value="ECO:0007669"/>
    <property type="project" value="UniProtKB-EC"/>
</dbReference>
<dbReference type="InterPro" id="IPR013815">
    <property type="entry name" value="ATP_grasp_subdomain_1"/>
</dbReference>
<keyword evidence="6" id="KW-0547">Nucleotide-binding</keyword>
<evidence type="ECO:0000256" key="10">
    <source>
        <dbReference type="ARBA" id="ARBA00022984"/>
    </source>
</evidence>
<dbReference type="GO" id="GO:0005829">
    <property type="term" value="C:cytosol"/>
    <property type="evidence" value="ECO:0007669"/>
    <property type="project" value="TreeGrafter"/>
</dbReference>
<comment type="subcellular location">
    <subcellularLocation>
        <location evidence="1">Cytoplasm</location>
    </subcellularLocation>
</comment>
<dbReference type="InterPro" id="IPR011095">
    <property type="entry name" value="Dala_Dala_lig_C"/>
</dbReference>
<evidence type="ECO:0000256" key="7">
    <source>
        <dbReference type="ARBA" id="ARBA00022840"/>
    </source>
</evidence>
<dbReference type="PROSITE" id="PS50975">
    <property type="entry name" value="ATP_GRASP"/>
    <property type="match status" value="1"/>
</dbReference>
<dbReference type="EC" id="6.3.2.4" evidence="14"/>
<evidence type="ECO:0000256" key="6">
    <source>
        <dbReference type="ARBA" id="ARBA00022741"/>
    </source>
</evidence>
<keyword evidence="4 14" id="KW-0436">Ligase</keyword>
<dbReference type="NCBIfam" id="TIGR01205">
    <property type="entry name" value="D_ala_D_alaTIGR"/>
    <property type="match status" value="1"/>
</dbReference>
<dbReference type="PANTHER" id="PTHR23132">
    <property type="entry name" value="D-ALANINE--D-ALANINE LIGASE"/>
    <property type="match status" value="1"/>
</dbReference>
<dbReference type="SUPFAM" id="SSF52440">
    <property type="entry name" value="PreATP-grasp domain"/>
    <property type="match status" value="1"/>
</dbReference>
<reference evidence="14" key="1">
    <citation type="submission" date="2018-06" db="EMBL/GenBank/DDBJ databases">
        <authorList>
            <person name="Zhirakovskaya E."/>
        </authorList>
    </citation>
    <scope>NUCLEOTIDE SEQUENCE</scope>
</reference>
<keyword evidence="7" id="KW-0067">ATP-binding</keyword>
<keyword evidence="5" id="KW-0479">Metal-binding</keyword>
<dbReference type="AlphaFoldDB" id="A0A3B0Z9L1"/>
<dbReference type="InterPro" id="IPR011761">
    <property type="entry name" value="ATP-grasp"/>
</dbReference>
<name>A0A3B0Z9L1_9ZZZZ</name>
<dbReference type="InterPro" id="IPR005905">
    <property type="entry name" value="D_ala_D_ala"/>
</dbReference>
<evidence type="ECO:0000256" key="1">
    <source>
        <dbReference type="ARBA" id="ARBA00004496"/>
    </source>
</evidence>
<dbReference type="HAMAP" id="MF_00047">
    <property type="entry name" value="Dala_Dala_lig"/>
    <property type="match status" value="1"/>
</dbReference>
<dbReference type="FunFam" id="3.30.470.20:FF:000008">
    <property type="entry name" value="D-alanine--D-alanine ligase"/>
    <property type="match status" value="1"/>
</dbReference>
<evidence type="ECO:0000256" key="11">
    <source>
        <dbReference type="ARBA" id="ARBA00023211"/>
    </source>
</evidence>
<gene>
    <name evidence="14" type="ORF">MNBD_GAMMA18-2152</name>
</gene>
<evidence type="ECO:0000256" key="9">
    <source>
        <dbReference type="ARBA" id="ARBA00022960"/>
    </source>
</evidence>
<feature type="domain" description="ATP-grasp" evidence="13">
    <location>
        <begin position="109"/>
        <end position="304"/>
    </location>
</feature>
<organism evidence="14">
    <name type="scientific">hydrothermal vent metagenome</name>
    <dbReference type="NCBI Taxonomy" id="652676"/>
    <lineage>
        <taxon>unclassified sequences</taxon>
        <taxon>metagenomes</taxon>
        <taxon>ecological metagenomes</taxon>
    </lineage>
</organism>
<dbReference type="GO" id="GO:0009252">
    <property type="term" value="P:peptidoglycan biosynthetic process"/>
    <property type="evidence" value="ECO:0007669"/>
    <property type="project" value="UniProtKB-KW"/>
</dbReference>
<dbReference type="InterPro" id="IPR016185">
    <property type="entry name" value="PreATP-grasp_dom_sf"/>
</dbReference>
<dbReference type="InterPro" id="IPR000291">
    <property type="entry name" value="D-Ala_lig_Van_CS"/>
</dbReference>
<dbReference type="Pfam" id="PF07478">
    <property type="entry name" value="Dala_Dala_lig_C"/>
    <property type="match status" value="1"/>
</dbReference>
<dbReference type="Gene3D" id="3.30.470.20">
    <property type="entry name" value="ATP-grasp fold, B domain"/>
    <property type="match status" value="1"/>
</dbReference>